<protein>
    <submittedName>
        <fullName evidence="6">Uncharacterized protein</fullName>
    </submittedName>
</protein>
<keyword evidence="7" id="KW-1185">Reference proteome</keyword>
<dbReference type="Gene3D" id="2.60.120.230">
    <property type="match status" value="1"/>
</dbReference>
<evidence type="ECO:0000313" key="6">
    <source>
        <dbReference type="EMBL" id="CAG2257392.1"/>
    </source>
</evidence>
<dbReference type="InterPro" id="IPR014784">
    <property type="entry name" value="Cu2_ascorb_mOase-like_C"/>
</dbReference>
<keyword evidence="1" id="KW-1015">Disulfide bond</keyword>
<keyword evidence="2" id="KW-0325">Glycoprotein</keyword>
<evidence type="ECO:0000259" key="3">
    <source>
        <dbReference type="Pfam" id="PF01082"/>
    </source>
</evidence>
<organism evidence="6 7">
    <name type="scientific">Mytilus edulis</name>
    <name type="common">Blue mussel</name>
    <dbReference type="NCBI Taxonomy" id="6550"/>
    <lineage>
        <taxon>Eukaryota</taxon>
        <taxon>Metazoa</taxon>
        <taxon>Spiralia</taxon>
        <taxon>Lophotrochozoa</taxon>
        <taxon>Mollusca</taxon>
        <taxon>Bivalvia</taxon>
        <taxon>Autobranchia</taxon>
        <taxon>Pteriomorphia</taxon>
        <taxon>Mytilida</taxon>
        <taxon>Mytiloidea</taxon>
        <taxon>Mytilidae</taxon>
        <taxon>Mytilinae</taxon>
        <taxon>Mytilus</taxon>
    </lineage>
</organism>
<feature type="domain" description="Temptin Cys/Cys disulfide" evidence="5">
    <location>
        <begin position="18"/>
        <end position="116"/>
    </location>
</feature>
<dbReference type="PANTHER" id="PTHR10157">
    <property type="entry name" value="DOPAMINE BETA HYDROXYLASE RELATED"/>
    <property type="match status" value="1"/>
</dbReference>
<dbReference type="Gene3D" id="2.60.120.310">
    <property type="entry name" value="Copper type II, ascorbate-dependent monooxygenase, N-terminal domain"/>
    <property type="match status" value="1"/>
</dbReference>
<evidence type="ECO:0000259" key="5">
    <source>
        <dbReference type="Pfam" id="PF24784"/>
    </source>
</evidence>
<proteinExistence type="predicted"/>
<accession>A0A8S3VS75</accession>
<evidence type="ECO:0000256" key="2">
    <source>
        <dbReference type="ARBA" id="ARBA00023180"/>
    </source>
</evidence>
<comment type="caution">
    <text evidence="6">The sequence shown here is derived from an EMBL/GenBank/DDBJ whole genome shotgun (WGS) entry which is preliminary data.</text>
</comment>
<evidence type="ECO:0000313" key="7">
    <source>
        <dbReference type="Proteomes" id="UP000683360"/>
    </source>
</evidence>
<dbReference type="GO" id="GO:0005507">
    <property type="term" value="F:copper ion binding"/>
    <property type="evidence" value="ECO:0007669"/>
    <property type="project" value="InterPro"/>
</dbReference>
<feature type="domain" description="Copper type II ascorbate-dependent monooxygenase C-terminal" evidence="4">
    <location>
        <begin position="292"/>
        <end position="435"/>
    </location>
</feature>
<dbReference type="InterPro" id="IPR024548">
    <property type="entry name" value="Cu2_monoox_C"/>
</dbReference>
<dbReference type="InterPro" id="IPR000323">
    <property type="entry name" value="Cu2_ascorb_mOase_N"/>
</dbReference>
<dbReference type="InterPro" id="IPR000945">
    <property type="entry name" value="DBH-like"/>
</dbReference>
<dbReference type="Pfam" id="PF24784">
    <property type="entry name" value="Temptin_C"/>
    <property type="match status" value="1"/>
</dbReference>
<dbReference type="Proteomes" id="UP000683360">
    <property type="component" value="Unassembled WGS sequence"/>
</dbReference>
<dbReference type="Pfam" id="PF03712">
    <property type="entry name" value="Cu2_monoox_C"/>
    <property type="match status" value="1"/>
</dbReference>
<dbReference type="InterPro" id="IPR036939">
    <property type="entry name" value="Cu2_ascorb_mOase_N_sf"/>
</dbReference>
<dbReference type="GO" id="GO:0004500">
    <property type="term" value="F:dopamine beta-monooxygenase activity"/>
    <property type="evidence" value="ECO:0007669"/>
    <property type="project" value="InterPro"/>
</dbReference>
<dbReference type="Pfam" id="PF01082">
    <property type="entry name" value="Cu2_monooxygen"/>
    <property type="match status" value="1"/>
</dbReference>
<dbReference type="PANTHER" id="PTHR10157:SF23">
    <property type="entry name" value="MOXD1 HOMOLOG 1"/>
    <property type="match status" value="1"/>
</dbReference>
<gene>
    <name evidence="6" type="ORF">MEDL_68656</name>
</gene>
<dbReference type="EMBL" id="CAJPWZ010003328">
    <property type="protein sequence ID" value="CAG2257392.1"/>
    <property type="molecule type" value="Genomic_DNA"/>
</dbReference>
<name>A0A8S3VS75_MYTED</name>
<evidence type="ECO:0000256" key="1">
    <source>
        <dbReference type="ARBA" id="ARBA00023157"/>
    </source>
</evidence>
<dbReference type="AlphaFoldDB" id="A0A8S3VS75"/>
<evidence type="ECO:0000259" key="4">
    <source>
        <dbReference type="Pfam" id="PF03712"/>
    </source>
</evidence>
<feature type="domain" description="Copper type II ascorbate-dependent monooxygenase N-terminal" evidence="3">
    <location>
        <begin position="152"/>
        <end position="271"/>
    </location>
</feature>
<sequence>MNRSLSYVGIIICVNSVLSYRAYQNLIPNGDKVPHPCNKRQTWEGVGHRQNEGGDEQNPFGIDFQQFGEWNKKLCLLDSDGDGRYNGEELGDPDCIWKTQYDNVHLRTTNLSHPGICEPLDSSLCRERAWLSCEASIDDCPSLKEKDTRNITVKMPKRKVPRQTTTYTCLLFEFPQDQDYHIVATKPVIDNKHVMHHILLFGCDESVEDITEDMNEPFTCGMIASPKCSSVIGIWSMGMSGECSHNSSGFRIGKNGFRKGALQIHWNNPDLYDGMTDASGMTIFYTHVLRQYDAGIMIVGQYWIDLQPKKKRVVVTGKCSPECSDKLIEDEIYITSGYNHMHYLGRQERIELYRKDRKIKDLAYDQNFNYDMPVLHSYQEPVKLKPGDEIKVTCIYSTTSRSENVHFGYSTSDEMCLGFLTYFPKENLKDPYCTNWKSISRCLLWKEDVDTDVQGCYIQRLLQGHDVTANQIIQNIMQACAPFETCSDWCRFSLNSARQHPCFQGDVLDFIGFETIHDLPKFLIPFILCDFKRDMNFSTEVIFKKQQTFVPVNQHNLSICHSKRSHISLFLLHFILFILIS</sequence>
<reference evidence="6" key="1">
    <citation type="submission" date="2021-03" db="EMBL/GenBank/DDBJ databases">
        <authorList>
            <person name="Bekaert M."/>
        </authorList>
    </citation>
    <scope>NUCLEOTIDE SEQUENCE</scope>
</reference>
<dbReference type="InterPro" id="IPR008977">
    <property type="entry name" value="PHM/PNGase_F_dom_sf"/>
</dbReference>
<dbReference type="OrthoDB" id="6141751at2759"/>
<dbReference type="SUPFAM" id="SSF49742">
    <property type="entry name" value="PHM/PNGase F"/>
    <property type="match status" value="2"/>
</dbReference>
<dbReference type="InterPro" id="IPR057626">
    <property type="entry name" value="S-S_Temptin"/>
</dbReference>